<sequence length="121" mass="13686">MEVKFQCSSCAVSSRTKFWSRLRFAVVFEVSSGSVTFAVGNGDLGFYFVSREFMEGWELGSMDLGFGLSQHQCSDLLTFKDFWGHPLRIACYLWFLLRLASLLEFKYFSSGLIVASKSSSI</sequence>
<gene>
    <name evidence="1" type="ORF">CK203_007857</name>
</gene>
<reference evidence="1 2" key="1">
    <citation type="journal article" date="2018" name="PLoS Genet.">
        <title>Population sequencing reveals clonal diversity and ancestral inbreeding in the grapevine cultivar Chardonnay.</title>
        <authorList>
            <person name="Roach M.J."/>
            <person name="Johnson D.L."/>
            <person name="Bohlmann J."/>
            <person name="van Vuuren H.J."/>
            <person name="Jones S.J."/>
            <person name="Pretorius I.S."/>
            <person name="Schmidt S.A."/>
            <person name="Borneman A.R."/>
        </authorList>
    </citation>
    <scope>NUCLEOTIDE SEQUENCE [LARGE SCALE GENOMIC DNA]</scope>
    <source>
        <strain evidence="2">cv. Chardonnay</strain>
        <tissue evidence="1">Leaf</tissue>
    </source>
</reference>
<dbReference type="AlphaFoldDB" id="A0A438K1M5"/>
<name>A0A438K1M5_VITVI</name>
<dbReference type="EMBL" id="QGNW01000019">
    <property type="protein sequence ID" value="RVX15101.1"/>
    <property type="molecule type" value="Genomic_DNA"/>
</dbReference>
<evidence type="ECO:0000313" key="1">
    <source>
        <dbReference type="EMBL" id="RVX15101.1"/>
    </source>
</evidence>
<comment type="caution">
    <text evidence="1">The sequence shown here is derived from an EMBL/GenBank/DDBJ whole genome shotgun (WGS) entry which is preliminary data.</text>
</comment>
<dbReference type="Proteomes" id="UP000288805">
    <property type="component" value="Unassembled WGS sequence"/>
</dbReference>
<organism evidence="1 2">
    <name type="scientific">Vitis vinifera</name>
    <name type="common">Grape</name>
    <dbReference type="NCBI Taxonomy" id="29760"/>
    <lineage>
        <taxon>Eukaryota</taxon>
        <taxon>Viridiplantae</taxon>
        <taxon>Streptophyta</taxon>
        <taxon>Embryophyta</taxon>
        <taxon>Tracheophyta</taxon>
        <taxon>Spermatophyta</taxon>
        <taxon>Magnoliopsida</taxon>
        <taxon>eudicotyledons</taxon>
        <taxon>Gunneridae</taxon>
        <taxon>Pentapetalae</taxon>
        <taxon>rosids</taxon>
        <taxon>Vitales</taxon>
        <taxon>Vitaceae</taxon>
        <taxon>Viteae</taxon>
        <taxon>Vitis</taxon>
    </lineage>
</organism>
<proteinExistence type="predicted"/>
<accession>A0A438K1M5</accession>
<evidence type="ECO:0000313" key="2">
    <source>
        <dbReference type="Proteomes" id="UP000288805"/>
    </source>
</evidence>
<protein>
    <submittedName>
        <fullName evidence="1">Uncharacterized protein</fullName>
    </submittedName>
</protein>